<protein>
    <recommendedName>
        <fullName evidence="4">PNPLA domain-containing protein</fullName>
    </recommendedName>
</protein>
<dbReference type="GO" id="GO:0019433">
    <property type="term" value="P:triglyceride catabolic process"/>
    <property type="evidence" value="ECO:0007669"/>
    <property type="project" value="TreeGrafter"/>
</dbReference>
<dbReference type="GeneID" id="25737205"/>
<evidence type="ECO:0000313" key="2">
    <source>
        <dbReference type="EMBL" id="KIZ03627.1"/>
    </source>
</evidence>
<name>A0A0D2MT60_9CHLO</name>
<accession>A0A0D2MT60</accession>
<dbReference type="InterPro" id="IPR033562">
    <property type="entry name" value="PLPL"/>
</dbReference>
<evidence type="ECO:0000256" key="1">
    <source>
        <dbReference type="SAM" id="SignalP"/>
    </source>
</evidence>
<organism evidence="2 3">
    <name type="scientific">Monoraphidium neglectum</name>
    <dbReference type="NCBI Taxonomy" id="145388"/>
    <lineage>
        <taxon>Eukaryota</taxon>
        <taxon>Viridiplantae</taxon>
        <taxon>Chlorophyta</taxon>
        <taxon>core chlorophytes</taxon>
        <taxon>Chlorophyceae</taxon>
        <taxon>CS clade</taxon>
        <taxon>Sphaeropleales</taxon>
        <taxon>Selenastraceae</taxon>
        <taxon>Monoraphidium</taxon>
    </lineage>
</organism>
<keyword evidence="1" id="KW-0732">Signal</keyword>
<dbReference type="GO" id="GO:0055088">
    <property type="term" value="P:lipid homeostasis"/>
    <property type="evidence" value="ECO:0007669"/>
    <property type="project" value="TreeGrafter"/>
</dbReference>
<dbReference type="OrthoDB" id="197155at2759"/>
<dbReference type="GO" id="GO:0005737">
    <property type="term" value="C:cytoplasm"/>
    <property type="evidence" value="ECO:0007669"/>
    <property type="project" value="TreeGrafter"/>
</dbReference>
<gene>
    <name evidence="2" type="ORF">MNEG_4327</name>
</gene>
<reference evidence="2 3" key="1">
    <citation type="journal article" date="2013" name="BMC Genomics">
        <title>Reconstruction of the lipid metabolism for the microalga Monoraphidium neglectum from its genome sequence reveals characteristics suitable for biofuel production.</title>
        <authorList>
            <person name="Bogen C."/>
            <person name="Al-Dilaimi A."/>
            <person name="Albersmeier A."/>
            <person name="Wichmann J."/>
            <person name="Grundmann M."/>
            <person name="Rupp O."/>
            <person name="Lauersen K.J."/>
            <person name="Blifernez-Klassen O."/>
            <person name="Kalinowski J."/>
            <person name="Goesmann A."/>
            <person name="Mussgnug J.H."/>
            <person name="Kruse O."/>
        </authorList>
    </citation>
    <scope>NUCLEOTIDE SEQUENCE [LARGE SCALE GENOMIC DNA]</scope>
    <source>
        <strain evidence="2 3">SAG 48.87</strain>
    </source>
</reference>
<dbReference type="KEGG" id="mng:MNEG_4327"/>
<dbReference type="EMBL" id="KK100815">
    <property type="protein sequence ID" value="KIZ03627.1"/>
    <property type="molecule type" value="Genomic_DNA"/>
</dbReference>
<dbReference type="GO" id="GO:0016020">
    <property type="term" value="C:membrane"/>
    <property type="evidence" value="ECO:0007669"/>
    <property type="project" value="TreeGrafter"/>
</dbReference>
<dbReference type="GO" id="GO:0005811">
    <property type="term" value="C:lipid droplet"/>
    <property type="evidence" value="ECO:0007669"/>
    <property type="project" value="TreeGrafter"/>
</dbReference>
<evidence type="ECO:0000313" key="3">
    <source>
        <dbReference type="Proteomes" id="UP000054498"/>
    </source>
</evidence>
<dbReference type="Proteomes" id="UP000054498">
    <property type="component" value="Unassembled WGS sequence"/>
</dbReference>
<dbReference type="AlphaFoldDB" id="A0A0D2MT60"/>
<dbReference type="PANTHER" id="PTHR12406">
    <property type="entry name" value="CALCIUM-INDEPENDENT PHOSPHOLIPASE A2 IPLA2 -RELATED"/>
    <property type="match status" value="1"/>
</dbReference>
<dbReference type="PANTHER" id="PTHR12406:SF7">
    <property type="entry name" value="PATATIN-LIKE PHOSPHOLIPASE DOMAIN-CONTAINING PROTEIN 4"/>
    <property type="match status" value="1"/>
</dbReference>
<dbReference type="GO" id="GO:0004806">
    <property type="term" value="F:triacylglycerol lipase activity"/>
    <property type="evidence" value="ECO:0007669"/>
    <property type="project" value="TreeGrafter"/>
</dbReference>
<keyword evidence="3" id="KW-1185">Reference proteome</keyword>
<feature type="signal peptide" evidence="1">
    <location>
        <begin position="1"/>
        <end position="20"/>
    </location>
</feature>
<evidence type="ECO:0008006" key="4">
    <source>
        <dbReference type="Google" id="ProtNLM"/>
    </source>
</evidence>
<sequence length="318" mass="34550">MLKAAGLLLFYFIGVSKVLQQLGVIKPGETRVAGTSGGIIGCAPDFGIVGHDKFLAVGKEFVTRCRAKNNCAGILDSEVSRVVEQLLPPDAANIVSRGARGARGAAVNGTAYILFANPNEKGVPVGNWTNTYDSRDDLAQAIRTGVYLPMWSGPAMTRPFRGVRSYDGGFRRALPCPPNVTFCVTASVLPPLNFRELLDSLNEPYTNRVLRRALSSTLGAHPMAFIQNVMLKNKVTSYKVDEVVLGTVAYLSAVNPGPDVHIYPGKYNKNPYSIWEWLLMMIIPPTPDEIDIIVKMGADDATSWAREQGLLPPTGSRR</sequence>
<feature type="chain" id="PRO_5002247532" description="PNPLA domain-containing protein" evidence="1">
    <location>
        <begin position="21"/>
        <end position="318"/>
    </location>
</feature>
<dbReference type="RefSeq" id="XP_013902646.1">
    <property type="nucleotide sequence ID" value="XM_014047192.1"/>
</dbReference>
<proteinExistence type="predicted"/>